<sequence>MCIELDSDNERIVVETNMVWELKGVWIRQAAHVSKYLAMAPIIPLSNNVRRCRSIYNAPFYHGQSSMIDFSLYLSTTSLERFVARTKGTAGFFCQYSEVGMFLGSSFYFLLLMSTAPR</sequence>
<name>A0A8H7D0P6_9AGAR</name>
<dbReference type="EMBL" id="JACAZI010000008">
    <property type="protein sequence ID" value="KAF7354403.1"/>
    <property type="molecule type" value="Genomic_DNA"/>
</dbReference>
<evidence type="ECO:0000313" key="2">
    <source>
        <dbReference type="Proteomes" id="UP000620124"/>
    </source>
</evidence>
<gene>
    <name evidence="1" type="ORF">MVEN_01129300</name>
</gene>
<organism evidence="1 2">
    <name type="scientific">Mycena venus</name>
    <dbReference type="NCBI Taxonomy" id="2733690"/>
    <lineage>
        <taxon>Eukaryota</taxon>
        <taxon>Fungi</taxon>
        <taxon>Dikarya</taxon>
        <taxon>Basidiomycota</taxon>
        <taxon>Agaricomycotina</taxon>
        <taxon>Agaricomycetes</taxon>
        <taxon>Agaricomycetidae</taxon>
        <taxon>Agaricales</taxon>
        <taxon>Marasmiineae</taxon>
        <taxon>Mycenaceae</taxon>
        <taxon>Mycena</taxon>
    </lineage>
</organism>
<accession>A0A8H7D0P6</accession>
<evidence type="ECO:0000313" key="1">
    <source>
        <dbReference type="EMBL" id="KAF7354403.1"/>
    </source>
</evidence>
<proteinExistence type="predicted"/>
<dbReference type="Proteomes" id="UP000620124">
    <property type="component" value="Unassembled WGS sequence"/>
</dbReference>
<dbReference type="AlphaFoldDB" id="A0A8H7D0P6"/>
<keyword evidence="2" id="KW-1185">Reference proteome</keyword>
<reference evidence="1" key="1">
    <citation type="submission" date="2020-05" db="EMBL/GenBank/DDBJ databases">
        <title>Mycena genomes resolve the evolution of fungal bioluminescence.</title>
        <authorList>
            <person name="Tsai I.J."/>
        </authorList>
    </citation>
    <scope>NUCLEOTIDE SEQUENCE</scope>
    <source>
        <strain evidence="1">CCC161011</strain>
    </source>
</reference>
<comment type="caution">
    <text evidence="1">The sequence shown here is derived from an EMBL/GenBank/DDBJ whole genome shotgun (WGS) entry which is preliminary data.</text>
</comment>
<protein>
    <submittedName>
        <fullName evidence="1">Uncharacterized protein</fullName>
    </submittedName>
</protein>